<dbReference type="Gene3D" id="3.40.980.10">
    <property type="entry name" value="MoaB/Mog-like domain"/>
    <property type="match status" value="1"/>
</dbReference>
<dbReference type="PANTHER" id="PTHR10192">
    <property type="entry name" value="MOLYBDOPTERIN BIOSYNTHESIS PROTEIN"/>
    <property type="match status" value="1"/>
</dbReference>
<dbReference type="GO" id="GO:0098970">
    <property type="term" value="P:postsynaptic neurotransmitter receptor diffusion trapping"/>
    <property type="evidence" value="ECO:0007669"/>
    <property type="project" value="TreeGrafter"/>
</dbReference>
<dbReference type="GO" id="GO:0072579">
    <property type="term" value="P:glycine receptor clustering"/>
    <property type="evidence" value="ECO:0007669"/>
    <property type="project" value="TreeGrafter"/>
</dbReference>
<dbReference type="InterPro" id="IPR036425">
    <property type="entry name" value="MoaB/Mog-like_dom_sf"/>
</dbReference>
<keyword evidence="1" id="KW-0808">Transferase</keyword>
<comment type="pathway">
    <text evidence="1">Cofactor biosynthesis; molybdopterin biosynthesis.</text>
</comment>
<reference evidence="3" key="1">
    <citation type="submission" date="2022-11" db="UniProtKB">
        <authorList>
            <consortium name="WormBaseParasite"/>
        </authorList>
    </citation>
    <scope>IDENTIFICATION</scope>
</reference>
<sequence>MGEKDLLKHILAHHFKFKSTLEEWIYEGQLKFVFGLPGNPVSGFVTAHLFVCPMLKLVSGVKRYKNTTMTVKTIEDIKLDARPEYRRACLVRKATEVPEVECLAGSQYRLSDKQINIMKLTTDYERQRSVPSNYYEKTSNKLCLLFENVLAEK</sequence>
<keyword evidence="1" id="KW-0460">Magnesium</keyword>
<comment type="cofactor">
    <cofactor evidence="1">
        <name>Mg(2+)</name>
        <dbReference type="ChEBI" id="CHEBI:18420"/>
    </cofactor>
</comment>
<dbReference type="GO" id="GO:0061599">
    <property type="term" value="F:molybdopterin molybdotransferase activity"/>
    <property type="evidence" value="ECO:0007669"/>
    <property type="project" value="UniProtKB-UniRule"/>
</dbReference>
<keyword evidence="1" id="KW-0500">Molybdenum</keyword>
<comment type="function">
    <text evidence="1">Catalyzes two steps in the biosynthesis of the molybdenum cofactor. In the first step, molybdopterin is adenylated. Subsequently, molybdate is inserted into adenylated molybdopterin and AMP is released.</text>
</comment>
<dbReference type="GO" id="GO:0097112">
    <property type="term" value="P:gamma-aminobutyric acid receptor clustering"/>
    <property type="evidence" value="ECO:0007669"/>
    <property type="project" value="TreeGrafter"/>
</dbReference>
<dbReference type="GO" id="GO:0046872">
    <property type="term" value="F:metal ion binding"/>
    <property type="evidence" value="ECO:0007669"/>
    <property type="project" value="UniProtKB-UniRule"/>
</dbReference>
<dbReference type="PANTHER" id="PTHR10192:SF5">
    <property type="entry name" value="GEPHYRIN"/>
    <property type="match status" value="1"/>
</dbReference>
<evidence type="ECO:0000313" key="3">
    <source>
        <dbReference type="WBParaSite" id="jg14434"/>
    </source>
</evidence>
<comment type="catalytic activity">
    <reaction evidence="1">
        <text>molybdopterin + ATP + H(+) = adenylyl-molybdopterin + diphosphate</text>
        <dbReference type="Rhea" id="RHEA:31331"/>
        <dbReference type="ChEBI" id="CHEBI:15378"/>
        <dbReference type="ChEBI" id="CHEBI:30616"/>
        <dbReference type="ChEBI" id="CHEBI:33019"/>
        <dbReference type="ChEBI" id="CHEBI:58698"/>
        <dbReference type="ChEBI" id="CHEBI:62727"/>
    </reaction>
</comment>
<dbReference type="SUPFAM" id="SSF53218">
    <property type="entry name" value="Molybdenum cofactor biosynthesis proteins"/>
    <property type="match status" value="1"/>
</dbReference>
<keyword evidence="1" id="KW-0501">Molybdenum cofactor biosynthesis</keyword>
<dbReference type="GO" id="GO:0005829">
    <property type="term" value="C:cytosol"/>
    <property type="evidence" value="ECO:0007669"/>
    <property type="project" value="TreeGrafter"/>
</dbReference>
<dbReference type="GO" id="GO:0099634">
    <property type="term" value="C:postsynaptic specialization membrane"/>
    <property type="evidence" value="ECO:0007669"/>
    <property type="project" value="GOC"/>
</dbReference>
<accession>A0A915CZV4</accession>
<comment type="catalytic activity">
    <reaction evidence="1">
        <text>adenylyl-molybdopterin + molybdate = Mo-molybdopterin + AMP + H(+)</text>
        <dbReference type="Rhea" id="RHEA:35047"/>
        <dbReference type="ChEBI" id="CHEBI:15378"/>
        <dbReference type="ChEBI" id="CHEBI:36264"/>
        <dbReference type="ChEBI" id="CHEBI:62727"/>
        <dbReference type="ChEBI" id="CHEBI:71302"/>
        <dbReference type="ChEBI" id="CHEBI:456215"/>
    </reaction>
</comment>
<evidence type="ECO:0000256" key="1">
    <source>
        <dbReference type="RuleBase" id="RU365090"/>
    </source>
</evidence>
<dbReference type="GO" id="GO:0006777">
    <property type="term" value="P:Mo-molybdopterin cofactor biosynthetic process"/>
    <property type="evidence" value="ECO:0007669"/>
    <property type="project" value="UniProtKB-UniRule"/>
</dbReference>
<keyword evidence="1" id="KW-0479">Metal-binding</keyword>
<dbReference type="GO" id="GO:0007529">
    <property type="term" value="P:establishment of synaptic specificity at neuromuscular junction"/>
    <property type="evidence" value="ECO:0007669"/>
    <property type="project" value="TreeGrafter"/>
</dbReference>
<dbReference type="Proteomes" id="UP000887574">
    <property type="component" value="Unplaced"/>
</dbReference>
<dbReference type="GO" id="GO:0030425">
    <property type="term" value="C:dendrite"/>
    <property type="evidence" value="ECO:0007669"/>
    <property type="project" value="TreeGrafter"/>
</dbReference>
<dbReference type="GO" id="GO:0061598">
    <property type="term" value="F:molybdopterin adenylyltransferase activity"/>
    <property type="evidence" value="ECO:0007669"/>
    <property type="project" value="UniProtKB-UniRule"/>
</dbReference>
<organism evidence="2 3">
    <name type="scientific">Ditylenchus dipsaci</name>
    <dbReference type="NCBI Taxonomy" id="166011"/>
    <lineage>
        <taxon>Eukaryota</taxon>
        <taxon>Metazoa</taxon>
        <taxon>Ecdysozoa</taxon>
        <taxon>Nematoda</taxon>
        <taxon>Chromadorea</taxon>
        <taxon>Rhabditida</taxon>
        <taxon>Tylenchina</taxon>
        <taxon>Tylenchomorpha</taxon>
        <taxon>Sphaerularioidea</taxon>
        <taxon>Anguinidae</taxon>
        <taxon>Anguininae</taxon>
        <taxon>Ditylenchus</taxon>
    </lineage>
</organism>
<protein>
    <submittedName>
        <fullName evidence="3">Molybdopterin molybdenumtransferase</fullName>
    </submittedName>
</protein>
<dbReference type="InterPro" id="IPR038987">
    <property type="entry name" value="MoeA-like"/>
</dbReference>
<evidence type="ECO:0000313" key="2">
    <source>
        <dbReference type="Proteomes" id="UP000887574"/>
    </source>
</evidence>
<keyword evidence="2" id="KW-1185">Reference proteome</keyword>
<dbReference type="GO" id="GO:0005524">
    <property type="term" value="F:ATP binding"/>
    <property type="evidence" value="ECO:0007669"/>
    <property type="project" value="UniProtKB-UniRule"/>
</dbReference>
<dbReference type="WBParaSite" id="jg14434">
    <property type="protein sequence ID" value="jg14434"/>
    <property type="gene ID" value="jg14434"/>
</dbReference>
<name>A0A915CZV4_9BILA</name>
<comment type="similarity">
    <text evidence="1">Belongs to the MoeA family.</text>
</comment>
<dbReference type="AlphaFoldDB" id="A0A915CZV4"/>
<proteinExistence type="inferred from homology"/>